<gene>
    <name evidence="2" type="ORF">N425_11605</name>
</gene>
<name>W2C255_9BACT</name>
<evidence type="ECO:0000256" key="1">
    <source>
        <dbReference type="SAM" id="MobiDB-lite"/>
    </source>
</evidence>
<feature type="region of interest" description="Disordered" evidence="1">
    <location>
        <begin position="79"/>
        <end position="105"/>
    </location>
</feature>
<dbReference type="AlphaFoldDB" id="W2C255"/>
<dbReference type="Pfam" id="PF11950">
    <property type="entry name" value="DUF3467"/>
    <property type="match status" value="1"/>
</dbReference>
<dbReference type="EMBL" id="AYUF01000491">
    <property type="protein sequence ID" value="ETK01113.1"/>
    <property type="molecule type" value="Genomic_DNA"/>
</dbReference>
<accession>W2C255</accession>
<reference evidence="2 3" key="1">
    <citation type="submission" date="2013-11" db="EMBL/GenBank/DDBJ databases">
        <title>Single cell genomics of uncultured Tannerella BU063 (oral taxon 286).</title>
        <authorList>
            <person name="Beall C.J."/>
            <person name="Campbell A.G."/>
            <person name="Griffen A.L."/>
            <person name="Podar M."/>
            <person name="Leys E.J."/>
        </authorList>
    </citation>
    <scope>NUCLEOTIDE SEQUENCE [LARGE SCALE GENOMIC DNA]</scope>
    <source>
        <strain evidence="2">Cell 2</strain>
    </source>
</reference>
<organism evidence="2 3">
    <name type="scientific">Tannerella sp. oral taxon BU063 isolate Cell 2</name>
    <dbReference type="NCBI Taxonomy" id="1411148"/>
    <lineage>
        <taxon>Bacteria</taxon>
        <taxon>Pseudomonadati</taxon>
        <taxon>Bacteroidota</taxon>
        <taxon>Bacteroidia</taxon>
        <taxon>Bacteroidales</taxon>
        <taxon>Tannerellaceae</taxon>
        <taxon>Tannerella</taxon>
    </lineage>
</organism>
<evidence type="ECO:0000313" key="3">
    <source>
        <dbReference type="Proteomes" id="UP000018837"/>
    </source>
</evidence>
<protein>
    <submittedName>
        <fullName evidence="2">Transcriptional accessory protein</fullName>
    </submittedName>
</protein>
<dbReference type="Proteomes" id="UP000018837">
    <property type="component" value="Unassembled WGS sequence"/>
</dbReference>
<proteinExistence type="predicted"/>
<evidence type="ECO:0000313" key="2">
    <source>
        <dbReference type="EMBL" id="ETK01113.1"/>
    </source>
</evidence>
<dbReference type="InterPro" id="IPR021857">
    <property type="entry name" value="DUF3467"/>
</dbReference>
<comment type="caution">
    <text evidence="2">The sequence shown here is derived from an EMBL/GenBank/DDBJ whole genome shotgun (WGS) entry which is preliminary data.</text>
</comment>
<dbReference type="PATRIC" id="fig|1411148.3.peg.1904"/>
<sequence length="105" mass="11611">MDTHTTSNEIQIELTDEVAQGTYVNLAVIAHSEDEFVFDFIRLVPGVPKAKVKCRLIMTPDNARRLLHTLDENLRQYDETRQGGGADDANSFVGMLPPIGKPGEA</sequence>